<dbReference type="Proteomes" id="UP000184388">
    <property type="component" value="Unassembled WGS sequence"/>
</dbReference>
<sequence>MAFGCPRCGGREVWHRPEFWRSLSQDAEAKRTHAPPPEYVVQWLLPVVAAVLGVVALVSGEVAAGVVLLAGSIGVGYWLSRRARAAEDERARWERSLVCRGCTAVFPREDAVAA</sequence>
<evidence type="ECO:0000256" key="1">
    <source>
        <dbReference type="SAM" id="Phobius"/>
    </source>
</evidence>
<evidence type="ECO:0000313" key="2">
    <source>
        <dbReference type="EMBL" id="SHL74297.1"/>
    </source>
</evidence>
<feature type="transmembrane region" description="Helical" evidence="1">
    <location>
        <begin position="62"/>
        <end position="80"/>
    </location>
</feature>
<keyword evidence="1" id="KW-0812">Transmembrane</keyword>
<protein>
    <submittedName>
        <fullName evidence="2">Uncharacterized protein</fullName>
    </submittedName>
</protein>
<comment type="caution">
    <text evidence="2">The sequence shown here is derived from an EMBL/GenBank/DDBJ whole genome shotgun (WGS) entry which is preliminary data.</text>
</comment>
<gene>
    <name evidence="2" type="ORF">SAMN05216268_10645</name>
</gene>
<accession>A0A9X8MT92</accession>
<evidence type="ECO:0000313" key="3">
    <source>
        <dbReference type="Proteomes" id="UP000184388"/>
    </source>
</evidence>
<proteinExistence type="predicted"/>
<feature type="transmembrane region" description="Helical" evidence="1">
    <location>
        <begin position="39"/>
        <end position="56"/>
    </location>
</feature>
<name>A0A9X8MT92_9ACTN</name>
<keyword evidence="1" id="KW-0472">Membrane</keyword>
<organism evidence="2 3">
    <name type="scientific">Streptomyces yunnanensis</name>
    <dbReference type="NCBI Taxonomy" id="156453"/>
    <lineage>
        <taxon>Bacteria</taxon>
        <taxon>Bacillati</taxon>
        <taxon>Actinomycetota</taxon>
        <taxon>Actinomycetes</taxon>
        <taxon>Kitasatosporales</taxon>
        <taxon>Streptomycetaceae</taxon>
        <taxon>Streptomyces</taxon>
    </lineage>
</organism>
<dbReference type="EMBL" id="FRBK01000006">
    <property type="protein sequence ID" value="SHL74297.1"/>
    <property type="molecule type" value="Genomic_DNA"/>
</dbReference>
<dbReference type="AlphaFoldDB" id="A0A9X8MT92"/>
<keyword evidence="1" id="KW-1133">Transmembrane helix</keyword>
<reference evidence="3" key="1">
    <citation type="submission" date="2016-11" db="EMBL/GenBank/DDBJ databases">
        <authorList>
            <person name="Jaros S."/>
            <person name="Januszkiewicz K."/>
            <person name="Wedrychowicz H."/>
        </authorList>
    </citation>
    <scope>NUCLEOTIDE SEQUENCE [LARGE SCALE GENOMIC DNA]</scope>
    <source>
        <strain evidence="3">CGMCC 4.3555</strain>
    </source>
</reference>